<feature type="binding site" evidence="9">
    <location>
        <position position="106"/>
    </location>
    <ligand>
        <name>Zn(2+)</name>
        <dbReference type="ChEBI" id="CHEBI:29105"/>
        <label>1</label>
    </ligand>
</feature>
<evidence type="ECO:0000256" key="7">
    <source>
        <dbReference type="ARBA" id="ARBA00022833"/>
    </source>
</evidence>
<evidence type="ECO:0000256" key="6">
    <source>
        <dbReference type="ARBA" id="ARBA00022801"/>
    </source>
</evidence>
<dbReference type="PANTHER" id="PTHR21445">
    <property type="entry name" value="ENDONUCLEASE IV ENDODEOXYRIBONUCLEASE IV"/>
    <property type="match status" value="1"/>
</dbReference>
<protein>
    <recommendedName>
        <fullName evidence="9">Probable endonuclease 4</fullName>
        <ecNumber evidence="9">3.1.21.2</ecNumber>
    </recommendedName>
    <alternativeName>
        <fullName evidence="9">Endodeoxyribonuclease IV</fullName>
    </alternativeName>
    <alternativeName>
        <fullName evidence="9">Endonuclease IV</fullName>
    </alternativeName>
</protein>
<comment type="caution">
    <text evidence="11">The sequence shown here is derived from an EMBL/GenBank/DDBJ whole genome shotgun (WGS) entry which is preliminary data.</text>
</comment>
<evidence type="ECO:0000256" key="5">
    <source>
        <dbReference type="ARBA" id="ARBA00022763"/>
    </source>
</evidence>
<dbReference type="CDD" id="cd00019">
    <property type="entry name" value="AP2Ec"/>
    <property type="match status" value="1"/>
</dbReference>
<evidence type="ECO:0000256" key="8">
    <source>
        <dbReference type="ARBA" id="ARBA00023204"/>
    </source>
</evidence>
<dbReference type="InterPro" id="IPR036237">
    <property type="entry name" value="Xyl_isomerase-like_sf"/>
</dbReference>
<proteinExistence type="inferred from homology"/>
<evidence type="ECO:0000259" key="10">
    <source>
        <dbReference type="Pfam" id="PF01261"/>
    </source>
</evidence>
<keyword evidence="4 9" id="KW-0255">Endonuclease</keyword>
<feature type="binding site" evidence="9">
    <location>
        <position position="255"/>
    </location>
    <ligand>
        <name>Zn(2+)</name>
        <dbReference type="ChEBI" id="CHEBI:29105"/>
        <label>2</label>
    </ligand>
</feature>
<evidence type="ECO:0000256" key="4">
    <source>
        <dbReference type="ARBA" id="ARBA00022759"/>
    </source>
</evidence>
<dbReference type="GO" id="GO:0003677">
    <property type="term" value="F:DNA binding"/>
    <property type="evidence" value="ECO:0007669"/>
    <property type="project" value="InterPro"/>
</dbReference>
<dbReference type="GO" id="GO:0003906">
    <property type="term" value="F:DNA-(apurinic or apyrimidinic site) endonuclease activity"/>
    <property type="evidence" value="ECO:0007669"/>
    <property type="project" value="TreeGrafter"/>
</dbReference>
<dbReference type="RefSeq" id="WP_273264696.1">
    <property type="nucleotide sequence ID" value="NZ_JAAZVV010000004.1"/>
</dbReference>
<comment type="catalytic activity">
    <reaction evidence="9">
        <text>Endonucleolytic cleavage to 5'-phosphooligonucleotide end-products.</text>
        <dbReference type="EC" id="3.1.21.2"/>
    </reaction>
</comment>
<reference evidence="11 12" key="1">
    <citation type="journal article" date="2018" name="Nat. Biotechnol.">
        <title>A standardized bacterial taxonomy based on genome phylogeny substantially revises the tree of life.</title>
        <authorList>
            <person name="Parks D.H."/>
            <person name="Chuvochina M."/>
            <person name="Waite D.W."/>
            <person name="Rinke C."/>
            <person name="Skarshewski A."/>
            <person name="Chaumeil P.A."/>
            <person name="Hugenholtz P."/>
        </authorList>
    </citation>
    <scope>NUCLEOTIDE SEQUENCE [LARGE SCALE GENOMIC DNA]</scope>
    <source>
        <strain evidence="11">UBA8672</strain>
    </source>
</reference>
<dbReference type="HAMAP" id="MF_00152">
    <property type="entry name" value="Nfo"/>
    <property type="match status" value="1"/>
</dbReference>
<keyword evidence="6 9" id="KW-0378">Hydrolase</keyword>
<dbReference type="PANTHER" id="PTHR21445:SF0">
    <property type="entry name" value="APURINIC-APYRIMIDINIC ENDONUCLEASE"/>
    <property type="match status" value="1"/>
</dbReference>
<feature type="binding site" evidence="9">
    <location>
        <position position="142"/>
    </location>
    <ligand>
        <name>Zn(2+)</name>
        <dbReference type="ChEBI" id="CHEBI:29105"/>
        <label>2</label>
    </ligand>
</feature>
<feature type="binding site" evidence="9">
    <location>
        <position position="179"/>
    </location>
    <ligand>
        <name>Zn(2+)</name>
        <dbReference type="ChEBI" id="CHEBI:29105"/>
        <label>3</label>
    </ligand>
</feature>
<keyword evidence="3 9" id="KW-0479">Metal-binding</keyword>
<feature type="binding site" evidence="9">
    <location>
        <position position="223"/>
    </location>
    <ligand>
        <name>Zn(2+)</name>
        <dbReference type="ChEBI" id="CHEBI:29105"/>
        <label>3</label>
    </ligand>
</feature>
<dbReference type="InterPro" id="IPR013022">
    <property type="entry name" value="Xyl_isomerase-like_TIM-brl"/>
</dbReference>
<organism evidence="11 12">
    <name type="scientific">Flexistipes sinusarabici</name>
    <dbReference type="NCBI Taxonomy" id="2352"/>
    <lineage>
        <taxon>Bacteria</taxon>
        <taxon>Pseudomonadati</taxon>
        <taxon>Deferribacterota</taxon>
        <taxon>Deferribacteres</taxon>
        <taxon>Deferribacterales</taxon>
        <taxon>Flexistipitaceae</taxon>
        <taxon>Flexistipes</taxon>
    </lineage>
</organism>
<evidence type="ECO:0000256" key="1">
    <source>
        <dbReference type="ARBA" id="ARBA00005340"/>
    </source>
</evidence>
<dbReference type="PROSITE" id="PS00729">
    <property type="entry name" value="AP_NUCLEASE_F2_1"/>
    <property type="match status" value="1"/>
</dbReference>
<evidence type="ECO:0000313" key="12">
    <source>
        <dbReference type="Proteomes" id="UP000262325"/>
    </source>
</evidence>
<keyword evidence="5 9" id="KW-0227">DNA damage</keyword>
<dbReference type="InterPro" id="IPR018246">
    <property type="entry name" value="AP_endonuc_F2_Zn_BS"/>
</dbReference>
<feature type="binding site" evidence="9">
    <location>
        <position position="176"/>
    </location>
    <ligand>
        <name>Zn(2+)</name>
        <dbReference type="ChEBI" id="CHEBI:29105"/>
        <label>2</label>
    </ligand>
</feature>
<dbReference type="FunFam" id="3.20.20.150:FF:000001">
    <property type="entry name" value="Probable endonuclease 4"/>
    <property type="match status" value="1"/>
</dbReference>
<feature type="domain" description="Xylose isomerase-like TIM barrel" evidence="10">
    <location>
        <begin position="24"/>
        <end position="273"/>
    </location>
</feature>
<evidence type="ECO:0000256" key="2">
    <source>
        <dbReference type="ARBA" id="ARBA00022722"/>
    </source>
</evidence>
<comment type="similarity">
    <text evidence="1 9">Belongs to the AP endonuclease 2 family.</text>
</comment>
<dbReference type="GO" id="GO:0006284">
    <property type="term" value="P:base-excision repair"/>
    <property type="evidence" value="ECO:0007669"/>
    <property type="project" value="TreeGrafter"/>
</dbReference>
<evidence type="ECO:0000256" key="9">
    <source>
        <dbReference type="HAMAP-Rule" id="MF_00152"/>
    </source>
</evidence>
<feature type="binding site" evidence="9">
    <location>
        <position position="210"/>
    </location>
    <ligand>
        <name>Zn(2+)</name>
        <dbReference type="ChEBI" id="CHEBI:29105"/>
        <label>2</label>
    </ligand>
</feature>
<gene>
    <name evidence="9" type="primary">nfo</name>
    <name evidence="11" type="ORF">DHM44_04100</name>
</gene>
<feature type="binding site" evidence="9">
    <location>
        <position position="66"/>
    </location>
    <ligand>
        <name>Zn(2+)</name>
        <dbReference type="ChEBI" id="CHEBI:29105"/>
        <label>1</label>
    </ligand>
</feature>
<dbReference type="PROSITE" id="PS51432">
    <property type="entry name" value="AP_NUCLEASE_F2_4"/>
    <property type="match status" value="1"/>
</dbReference>
<accession>A0A3D5QAZ3</accession>
<dbReference type="Proteomes" id="UP000262325">
    <property type="component" value="Unassembled WGS sequence"/>
</dbReference>
<evidence type="ECO:0000256" key="3">
    <source>
        <dbReference type="ARBA" id="ARBA00022723"/>
    </source>
</evidence>
<dbReference type="InterPro" id="IPR001719">
    <property type="entry name" value="AP_endonuc_2"/>
</dbReference>
<dbReference type="SUPFAM" id="SSF51658">
    <property type="entry name" value="Xylose isomerase-like"/>
    <property type="match status" value="1"/>
</dbReference>
<dbReference type="GO" id="GO:0008270">
    <property type="term" value="F:zinc ion binding"/>
    <property type="evidence" value="ECO:0007669"/>
    <property type="project" value="UniProtKB-UniRule"/>
</dbReference>
<comment type="cofactor">
    <cofactor evidence="9">
        <name>Zn(2+)</name>
        <dbReference type="ChEBI" id="CHEBI:29105"/>
    </cofactor>
    <text evidence="9">Binds 3 Zn(2+) ions.</text>
</comment>
<keyword evidence="7 9" id="KW-0862">Zinc</keyword>
<dbReference type="EC" id="3.1.21.2" evidence="9"/>
<dbReference type="NCBIfam" id="TIGR00587">
    <property type="entry name" value="nfo"/>
    <property type="match status" value="1"/>
</dbReference>
<dbReference type="GO" id="GO:0008833">
    <property type="term" value="F:deoxyribonuclease IV (phage-T4-induced) activity"/>
    <property type="evidence" value="ECO:0007669"/>
    <property type="project" value="UniProtKB-UniRule"/>
</dbReference>
<sequence>MYVGAHESIAGEIHKSIDRALTDECESMQVFVKNANRWQGKKISGDEAEKFRKKAEKLGRNKICAHSSYLINMATEKKDLYKKSFESLKDELGRCDALGIPYYVIHPGSHTGIGEEKGLNNIIALIDNIYGDNDFNCMMLLETTAGQGTNLGYDIRHLKYIIDSSKYPDKLGVCLDSCHMFAAGYDFKNDYENVVNETFRLFGDKVKVFHLNDTKFDLGSKRDRHEMIGEGFLGEEFFRKVLNDKHFSKTLGILETPLKKDESYKPQIRYLKSLRR</sequence>
<dbReference type="GO" id="GO:0008081">
    <property type="term" value="F:phosphoric diester hydrolase activity"/>
    <property type="evidence" value="ECO:0007669"/>
    <property type="project" value="TreeGrafter"/>
</dbReference>
<feature type="binding site" evidence="9">
    <location>
        <position position="225"/>
    </location>
    <ligand>
        <name>Zn(2+)</name>
        <dbReference type="ChEBI" id="CHEBI:29105"/>
        <label>3</label>
    </ligand>
</feature>
<dbReference type="Pfam" id="PF01261">
    <property type="entry name" value="AP_endonuc_2"/>
    <property type="match status" value="1"/>
</dbReference>
<dbReference type="SMART" id="SM00518">
    <property type="entry name" value="AP2Ec"/>
    <property type="match status" value="1"/>
</dbReference>
<dbReference type="Gene3D" id="3.20.20.150">
    <property type="entry name" value="Divalent-metal-dependent TIM barrel enzymes"/>
    <property type="match status" value="1"/>
</dbReference>
<evidence type="ECO:0000313" key="11">
    <source>
        <dbReference type="EMBL" id="HCW92844.1"/>
    </source>
</evidence>
<keyword evidence="2 9" id="KW-0540">Nuclease</keyword>
<name>A0A3D5QAZ3_FLESI</name>
<dbReference type="EMBL" id="DPPF01000085">
    <property type="protein sequence ID" value="HCW92844.1"/>
    <property type="molecule type" value="Genomic_DNA"/>
</dbReference>
<feature type="binding site" evidence="9">
    <location>
        <position position="142"/>
    </location>
    <ligand>
        <name>Zn(2+)</name>
        <dbReference type="ChEBI" id="CHEBI:29105"/>
        <label>1</label>
    </ligand>
</feature>
<comment type="function">
    <text evidence="9">Endonuclease IV plays a role in DNA repair. It cleaves phosphodiester bonds at apurinic or apyrimidinic (AP) sites, generating a 3'-hydroxyl group and a 5'-terminal sugar phosphate.</text>
</comment>
<dbReference type="AlphaFoldDB" id="A0A3D5QAZ3"/>
<keyword evidence="8 9" id="KW-0234">DNA repair</keyword>